<dbReference type="Pfam" id="PF21000">
    <property type="entry name" value="RMI1_N_N"/>
    <property type="match status" value="1"/>
</dbReference>
<comment type="caution">
    <text evidence="6">The sequence shown here is derived from an EMBL/GenBank/DDBJ whole genome shotgun (WGS) entry which is preliminary data.</text>
</comment>
<dbReference type="InterPro" id="IPR042470">
    <property type="entry name" value="RMI1_N_C_sf"/>
</dbReference>
<dbReference type="InterPro" id="IPR049363">
    <property type="entry name" value="RMI1_N"/>
</dbReference>
<dbReference type="Proteomes" id="UP001201262">
    <property type="component" value="Unassembled WGS sequence"/>
</dbReference>
<protein>
    <recommendedName>
        <fullName evidence="2">RecQ-mediated genome instability protein 1</fullName>
    </recommendedName>
</protein>
<name>A0AAD4PY32_9EURO</name>
<accession>A0AAD4PY32</accession>
<dbReference type="SMART" id="SM01161">
    <property type="entry name" value="DUF1767"/>
    <property type="match status" value="1"/>
</dbReference>
<evidence type="ECO:0000256" key="2">
    <source>
        <dbReference type="ARBA" id="ARBA00018987"/>
    </source>
</evidence>
<dbReference type="GO" id="GO:0031422">
    <property type="term" value="C:RecQ family helicase-topoisomerase III complex"/>
    <property type="evidence" value="ECO:0007669"/>
    <property type="project" value="TreeGrafter"/>
</dbReference>
<evidence type="ECO:0000259" key="4">
    <source>
        <dbReference type="Pfam" id="PF08585"/>
    </source>
</evidence>
<evidence type="ECO:0000256" key="1">
    <source>
        <dbReference type="ARBA" id="ARBA00006395"/>
    </source>
</evidence>
<dbReference type="PANTHER" id="PTHR14790:SF15">
    <property type="entry name" value="RECQ-MEDIATED GENOME INSTABILITY PROTEIN 1"/>
    <property type="match status" value="1"/>
</dbReference>
<keyword evidence="7" id="KW-1185">Reference proteome</keyword>
<proteinExistence type="inferred from homology"/>
<dbReference type="PANTHER" id="PTHR14790">
    <property type="entry name" value="RECQ-MEDIATED GENOME INSTABILITY PROTEIN 1 RMI1"/>
    <property type="match status" value="1"/>
</dbReference>
<feature type="region of interest" description="Disordered" evidence="3">
    <location>
        <begin position="127"/>
        <end position="150"/>
    </location>
</feature>
<evidence type="ECO:0000259" key="5">
    <source>
        <dbReference type="Pfam" id="PF21000"/>
    </source>
</evidence>
<dbReference type="AlphaFoldDB" id="A0AAD4PY32"/>
<organism evidence="6 7">
    <name type="scientific">Talaromyces proteolyticus</name>
    <dbReference type="NCBI Taxonomy" id="1131652"/>
    <lineage>
        <taxon>Eukaryota</taxon>
        <taxon>Fungi</taxon>
        <taxon>Dikarya</taxon>
        <taxon>Ascomycota</taxon>
        <taxon>Pezizomycotina</taxon>
        <taxon>Eurotiomycetes</taxon>
        <taxon>Eurotiomycetidae</taxon>
        <taxon>Eurotiales</taxon>
        <taxon>Trichocomaceae</taxon>
        <taxon>Talaromyces</taxon>
        <taxon>Talaromyces sect. Bacilispori</taxon>
    </lineage>
</organism>
<feature type="domain" description="RMI1 N-terminal" evidence="5">
    <location>
        <begin position="16"/>
        <end position="60"/>
    </location>
</feature>
<evidence type="ECO:0000313" key="6">
    <source>
        <dbReference type="EMBL" id="KAH8693969.1"/>
    </source>
</evidence>
<dbReference type="Gene3D" id="2.40.50.770">
    <property type="entry name" value="RecQ-mediated genome instability protein Rmi1, C-terminal domain"/>
    <property type="match status" value="1"/>
</dbReference>
<dbReference type="GO" id="GO:0000724">
    <property type="term" value="P:double-strand break repair via homologous recombination"/>
    <property type="evidence" value="ECO:0007669"/>
    <property type="project" value="TreeGrafter"/>
</dbReference>
<reference evidence="6" key="1">
    <citation type="submission" date="2021-12" db="EMBL/GenBank/DDBJ databases">
        <title>Convergent genome expansion in fungi linked to evolution of root-endophyte symbiosis.</title>
        <authorList>
            <consortium name="DOE Joint Genome Institute"/>
            <person name="Ke Y.-H."/>
            <person name="Bonito G."/>
            <person name="Liao H.-L."/>
            <person name="Looney B."/>
            <person name="Rojas-Flechas A."/>
            <person name="Nash J."/>
            <person name="Hameed K."/>
            <person name="Schadt C."/>
            <person name="Martin F."/>
            <person name="Crous P.W."/>
            <person name="Miettinen O."/>
            <person name="Magnuson J.K."/>
            <person name="Labbe J."/>
            <person name="Jacobson D."/>
            <person name="Doktycz M.J."/>
            <person name="Veneault-Fourrey C."/>
            <person name="Kuo A."/>
            <person name="Mondo S."/>
            <person name="Calhoun S."/>
            <person name="Riley R."/>
            <person name="Ohm R."/>
            <person name="LaButti K."/>
            <person name="Andreopoulos B."/>
            <person name="Pangilinan J."/>
            <person name="Nolan M."/>
            <person name="Tritt A."/>
            <person name="Clum A."/>
            <person name="Lipzen A."/>
            <person name="Daum C."/>
            <person name="Barry K."/>
            <person name="Grigoriev I.V."/>
            <person name="Vilgalys R."/>
        </authorList>
    </citation>
    <scope>NUCLEOTIDE SEQUENCE</scope>
    <source>
        <strain evidence="6">PMI_201</strain>
    </source>
</reference>
<dbReference type="Pfam" id="PF08585">
    <property type="entry name" value="RMI1_N_C"/>
    <property type="match status" value="1"/>
</dbReference>
<comment type="similarity">
    <text evidence="1">Belongs to the RMI1 family.</text>
</comment>
<evidence type="ECO:0000313" key="7">
    <source>
        <dbReference type="Proteomes" id="UP001201262"/>
    </source>
</evidence>
<feature type="domain" description="RecQ mediated genome instability protein 1 OB-fold" evidence="4">
    <location>
        <begin position="70"/>
        <end position="224"/>
    </location>
</feature>
<sequence length="252" mass="27187">MSSTEEHIKSHLLSFKSLPVSATWIANFLASITQTQQRASLSALTQTAVFRILASNFTESLSTSSISTLLPRDISDPAIKERKITGLVPVQVLDIEDIGTSLWSQVEKIEQVERGETVRGREIVRNVNVDGGDGDNNADASIRAPGNTGGHGPHRLVLQDAFGTKAIAIELKDVKGIAVDKLAIGAKLVLKNTVVGRGMILLTPDTVTVLGGKIEIMDTAWRRTRKERLLARIEALEGGQRQGGDNGDAMEE</sequence>
<feature type="compositionally biased region" description="Low complexity" evidence="3">
    <location>
        <begin position="127"/>
        <end position="140"/>
    </location>
</feature>
<dbReference type="InterPro" id="IPR013894">
    <property type="entry name" value="RMI1_OB"/>
</dbReference>
<dbReference type="RefSeq" id="XP_046069639.1">
    <property type="nucleotide sequence ID" value="XM_046220773.1"/>
</dbReference>
<evidence type="ECO:0000256" key="3">
    <source>
        <dbReference type="SAM" id="MobiDB-lite"/>
    </source>
</evidence>
<dbReference type="EMBL" id="JAJTJA010000009">
    <property type="protein sequence ID" value="KAH8693969.1"/>
    <property type="molecule type" value="Genomic_DNA"/>
</dbReference>
<dbReference type="GO" id="GO:0000712">
    <property type="term" value="P:resolution of meiotic recombination intermediates"/>
    <property type="evidence" value="ECO:0007669"/>
    <property type="project" value="TreeGrafter"/>
</dbReference>
<gene>
    <name evidence="6" type="ORF">BGW36DRAFT_429992</name>
</gene>
<dbReference type="GeneID" id="70251060"/>
<dbReference type="GO" id="GO:0016604">
    <property type="term" value="C:nuclear body"/>
    <property type="evidence" value="ECO:0007669"/>
    <property type="project" value="TreeGrafter"/>
</dbReference>